<protein>
    <submittedName>
        <fullName evidence="1">Uncharacterized protein</fullName>
    </submittedName>
</protein>
<name>A0A0D0DKT7_9AGAM</name>
<sequence length="96" mass="10442">MVCRSILARYLHLDGAASSVSLRHYSNSGFCSLSLLQIAATRSARPAPVLASRKTVTCKSVSTEAEALRRLNRTYGTIPKLIHSFKFELGGDVYGP</sequence>
<accession>A0A0D0DKT7</accession>
<evidence type="ECO:0000313" key="1">
    <source>
        <dbReference type="EMBL" id="KIK99137.1"/>
    </source>
</evidence>
<reference evidence="1 2" key="1">
    <citation type="submission" date="2014-04" db="EMBL/GenBank/DDBJ databases">
        <authorList>
            <consortium name="DOE Joint Genome Institute"/>
            <person name="Kuo A."/>
            <person name="Kohler A."/>
            <person name="Jargeat P."/>
            <person name="Nagy L.G."/>
            <person name="Floudas D."/>
            <person name="Copeland A."/>
            <person name="Barry K.W."/>
            <person name="Cichocki N."/>
            <person name="Veneault-Fourrey C."/>
            <person name="LaButti K."/>
            <person name="Lindquist E.A."/>
            <person name="Lipzen A."/>
            <person name="Lundell T."/>
            <person name="Morin E."/>
            <person name="Murat C."/>
            <person name="Sun H."/>
            <person name="Tunlid A."/>
            <person name="Henrissat B."/>
            <person name="Grigoriev I.V."/>
            <person name="Hibbett D.S."/>
            <person name="Martin F."/>
            <person name="Nordberg H.P."/>
            <person name="Cantor M.N."/>
            <person name="Hua S.X."/>
        </authorList>
    </citation>
    <scope>NUCLEOTIDE SEQUENCE [LARGE SCALE GENOMIC DNA]</scope>
    <source>
        <strain evidence="1 2">Ve08.2h10</strain>
    </source>
</reference>
<evidence type="ECO:0000313" key="2">
    <source>
        <dbReference type="Proteomes" id="UP000054538"/>
    </source>
</evidence>
<gene>
    <name evidence="1" type="ORF">PAXRUDRAFT_823105</name>
</gene>
<dbReference type="HOGENOM" id="CLU_2360358_0_0_1"/>
<dbReference type="InParanoid" id="A0A0D0DKT7"/>
<keyword evidence="2" id="KW-1185">Reference proteome</keyword>
<dbReference type="AlphaFoldDB" id="A0A0D0DKT7"/>
<proteinExistence type="predicted"/>
<dbReference type="Proteomes" id="UP000054538">
    <property type="component" value="Unassembled WGS sequence"/>
</dbReference>
<organism evidence="1 2">
    <name type="scientific">Paxillus rubicundulus Ve08.2h10</name>
    <dbReference type="NCBI Taxonomy" id="930991"/>
    <lineage>
        <taxon>Eukaryota</taxon>
        <taxon>Fungi</taxon>
        <taxon>Dikarya</taxon>
        <taxon>Basidiomycota</taxon>
        <taxon>Agaricomycotina</taxon>
        <taxon>Agaricomycetes</taxon>
        <taxon>Agaricomycetidae</taxon>
        <taxon>Boletales</taxon>
        <taxon>Paxilineae</taxon>
        <taxon>Paxillaceae</taxon>
        <taxon>Paxillus</taxon>
    </lineage>
</organism>
<reference evidence="2" key="2">
    <citation type="submission" date="2015-01" db="EMBL/GenBank/DDBJ databases">
        <title>Evolutionary Origins and Diversification of the Mycorrhizal Mutualists.</title>
        <authorList>
            <consortium name="DOE Joint Genome Institute"/>
            <consortium name="Mycorrhizal Genomics Consortium"/>
            <person name="Kohler A."/>
            <person name="Kuo A."/>
            <person name="Nagy L.G."/>
            <person name="Floudas D."/>
            <person name="Copeland A."/>
            <person name="Barry K.W."/>
            <person name="Cichocki N."/>
            <person name="Veneault-Fourrey C."/>
            <person name="LaButti K."/>
            <person name="Lindquist E.A."/>
            <person name="Lipzen A."/>
            <person name="Lundell T."/>
            <person name="Morin E."/>
            <person name="Murat C."/>
            <person name="Riley R."/>
            <person name="Ohm R."/>
            <person name="Sun H."/>
            <person name="Tunlid A."/>
            <person name="Henrissat B."/>
            <person name="Grigoriev I.V."/>
            <person name="Hibbett D.S."/>
            <person name="Martin F."/>
        </authorList>
    </citation>
    <scope>NUCLEOTIDE SEQUENCE [LARGE SCALE GENOMIC DNA]</scope>
    <source>
        <strain evidence="2">Ve08.2h10</strain>
    </source>
</reference>
<dbReference type="EMBL" id="KN824869">
    <property type="protein sequence ID" value="KIK99137.1"/>
    <property type="molecule type" value="Genomic_DNA"/>
</dbReference>